<gene>
    <name evidence="1" type="ORF">SPMU_14650</name>
</gene>
<sequence length="140" mass="15295">MIEELLDHMASLTAIMEEESDRLVAPGRVPDLSEMAVAKTRLVGSLEAKLAQLSRERPSWMEELEKADRSRLAAAVAVLRDASLVNADVLERQIELSTELMAAIAQEAQRLMGTRKTTYGAHGGLLGMDLPAPISLNTRL</sequence>
<reference evidence="1 2" key="1">
    <citation type="submission" date="2017-03" db="EMBL/GenBank/DDBJ databases">
        <title>Genome sequence of Sphingomonas mucosissima DSM 17494.</title>
        <authorList>
            <person name="Poehlein A."/>
            <person name="Wuebbeler J.H."/>
            <person name="Steinbuechel A."/>
            <person name="Daniel R."/>
        </authorList>
    </citation>
    <scope>NUCLEOTIDE SEQUENCE [LARGE SCALE GENOMIC DNA]</scope>
    <source>
        <strain evidence="1 2">DSM 17494</strain>
    </source>
</reference>
<proteinExistence type="predicted"/>
<dbReference type="Proteomes" id="UP000197783">
    <property type="component" value="Unassembled WGS sequence"/>
</dbReference>
<dbReference type="RefSeq" id="WP_088333042.1">
    <property type="nucleotide sequence ID" value="NZ_NBBJ01000001.1"/>
</dbReference>
<keyword evidence="2" id="KW-1185">Reference proteome</keyword>
<evidence type="ECO:0000313" key="2">
    <source>
        <dbReference type="Proteomes" id="UP000197783"/>
    </source>
</evidence>
<comment type="caution">
    <text evidence="1">The sequence shown here is derived from an EMBL/GenBank/DDBJ whole genome shotgun (WGS) entry which is preliminary data.</text>
</comment>
<dbReference type="AlphaFoldDB" id="A0A245ZTP6"/>
<dbReference type="EMBL" id="NBBJ01000001">
    <property type="protein sequence ID" value="OWK33119.1"/>
    <property type="molecule type" value="Genomic_DNA"/>
</dbReference>
<dbReference type="OrthoDB" id="7571789at2"/>
<organism evidence="1 2">
    <name type="scientific">Sphingomonas mucosissima</name>
    <dbReference type="NCBI Taxonomy" id="370959"/>
    <lineage>
        <taxon>Bacteria</taxon>
        <taxon>Pseudomonadati</taxon>
        <taxon>Pseudomonadota</taxon>
        <taxon>Alphaproteobacteria</taxon>
        <taxon>Sphingomonadales</taxon>
        <taxon>Sphingomonadaceae</taxon>
        <taxon>Sphingomonas</taxon>
    </lineage>
</organism>
<name>A0A245ZTP6_9SPHN</name>
<evidence type="ECO:0000313" key="1">
    <source>
        <dbReference type="EMBL" id="OWK33119.1"/>
    </source>
</evidence>
<protein>
    <submittedName>
        <fullName evidence="1">FlgN protein</fullName>
    </submittedName>
</protein>
<accession>A0A245ZTP6</accession>